<feature type="non-terminal residue" evidence="2">
    <location>
        <position position="154"/>
    </location>
</feature>
<evidence type="ECO:0000256" key="1">
    <source>
        <dbReference type="SAM" id="Phobius"/>
    </source>
</evidence>
<dbReference type="InterPro" id="IPR050616">
    <property type="entry name" value="CPA3_Na-H_Antiporter_A"/>
</dbReference>
<dbReference type="PANTHER" id="PTHR43373">
    <property type="entry name" value="NA(+)/H(+) ANTIPORTER SUBUNIT"/>
    <property type="match status" value="1"/>
</dbReference>
<protein>
    <submittedName>
        <fullName evidence="2">Monovalent cation/H+ antiporter subunit A</fullName>
    </submittedName>
</protein>
<keyword evidence="1" id="KW-0472">Membrane</keyword>
<keyword evidence="1" id="KW-1133">Transmembrane helix</keyword>
<organism evidence="2">
    <name type="scientific">Pseudomonas vancouverensis</name>
    <dbReference type="NCBI Taxonomy" id="95300"/>
    <lineage>
        <taxon>Bacteria</taxon>
        <taxon>Pseudomonadati</taxon>
        <taxon>Pseudomonadota</taxon>
        <taxon>Gammaproteobacteria</taxon>
        <taxon>Pseudomonadales</taxon>
        <taxon>Pseudomonadaceae</taxon>
        <taxon>Pseudomonas</taxon>
    </lineage>
</organism>
<feature type="non-terminal residue" evidence="2">
    <location>
        <position position="1"/>
    </location>
</feature>
<feature type="transmembrane region" description="Helical" evidence="1">
    <location>
        <begin position="117"/>
        <end position="137"/>
    </location>
</feature>
<feature type="transmembrane region" description="Helical" evidence="1">
    <location>
        <begin position="45"/>
        <end position="70"/>
    </location>
</feature>
<dbReference type="EMBL" id="VZPU01000116">
    <property type="protein sequence ID" value="KAB0480012.1"/>
    <property type="molecule type" value="Genomic_DNA"/>
</dbReference>
<name>A0A643CY40_PSEVA</name>
<gene>
    <name evidence="2" type="ORF">F7R09_30430</name>
</gene>
<comment type="caution">
    <text evidence="2">The sequence shown here is derived from an EMBL/GenBank/DDBJ whole genome shotgun (WGS) entry which is preliminary data.</text>
</comment>
<keyword evidence="1" id="KW-0812">Transmembrane</keyword>
<dbReference type="AlphaFoldDB" id="A0A643CY40"/>
<dbReference type="PANTHER" id="PTHR43373:SF1">
    <property type="entry name" value="NA(+)_H(+) ANTIPORTER SUBUNIT A"/>
    <property type="match status" value="1"/>
</dbReference>
<sequence>LPAIILATLCILVGILPALLAGTLVNSVTRASLAQPEFEGVHLAIWHGVNAPLLMSVIALIGGTLFYFALAKDGRIRKIDLDPHLGKFQGRILFDLFLKHLLLSSRRMKQTTENGSLQSYLLWIVLFSIVMVALPLLNQGLTTGTRELTHAPWV</sequence>
<accession>A0A643CY40</accession>
<proteinExistence type="predicted"/>
<evidence type="ECO:0000313" key="2">
    <source>
        <dbReference type="EMBL" id="KAB0480012.1"/>
    </source>
</evidence>
<reference evidence="2" key="1">
    <citation type="submission" date="2019-09" db="EMBL/GenBank/DDBJ databases">
        <title>Draft genome sequences of 48 bacterial type strains from the CCUG.</title>
        <authorList>
            <person name="Tunovic T."/>
            <person name="Pineiro-Iglesias B."/>
            <person name="Unosson C."/>
            <person name="Inganas E."/>
            <person name="Ohlen M."/>
            <person name="Cardew S."/>
            <person name="Jensie-Markopoulos S."/>
            <person name="Salva-Serra F."/>
            <person name="Jaen-Luchoro D."/>
            <person name="Karlsson R."/>
            <person name="Svensson-Stadler L."/>
            <person name="Chun J."/>
            <person name="Moore E."/>
        </authorList>
    </citation>
    <scope>NUCLEOTIDE SEQUENCE</scope>
    <source>
        <strain evidence="2">CCUG 49675</strain>
    </source>
</reference>